<dbReference type="PATRIC" id="fig|1273541.4.peg.1263"/>
<dbReference type="NCBIfam" id="NF001696">
    <property type="entry name" value="PRK00451.1"/>
    <property type="match status" value="1"/>
</dbReference>
<accession>A0A0P0N478</accession>
<dbReference type="InterPro" id="IPR023010">
    <property type="entry name" value="GcvPA"/>
</dbReference>
<dbReference type="CDD" id="cd00613">
    <property type="entry name" value="GDC-P"/>
    <property type="match status" value="1"/>
</dbReference>
<comment type="similarity">
    <text evidence="3">Belongs to the GcvP family. N-terminal subunit subfamily.</text>
</comment>
<sequence length="479" mass="53833">MYPMSINWCNTALQPRVSQSLRLPWAPAANERDRREMLKRIGVNDAMELYNDVPPEIMLKEPPNVGFGRQLSEWELQRLVDSMLSKNKVFTDPPPFLGGGICFHTVPAVIDAILSRSEFYTAYTPYQPEINQGLLQVFFEYQSLMADLLEMDVVNVSMYDWSTAAAEAILAAMRVTRKKRIVVAGNIHPERMEVIETWLLGKEADIRVVEFDRETGKVDLDRLENTIDSDTAAVYVEVPNFFGVIDDGVEAIAEIVHRRKALFIVGVDPLSLGIVRSPGSYEADIVVGDAQPLGLGLNYGGPYLGIFATRWDRKLVRQMPGRLIGLTKTVDGSEYGFTMILQTREQHIRREKATSNITSNEALMAVAAAAYMVLLGGSELRELARSIWLRSHYAAKRLGELERVKAPQFSGEFFKEFTARFPKPYHSIHRALLEKGIMGGLPLADKPPLMDEYSALFCVTEAHSMKDIDRLVEAIGEML</sequence>
<dbReference type="GO" id="GO:0004375">
    <property type="term" value="F:glycine dehydrogenase (decarboxylating) activity"/>
    <property type="evidence" value="ECO:0007669"/>
    <property type="project" value="UniProtKB-EC"/>
</dbReference>
<dbReference type="InterPro" id="IPR015421">
    <property type="entry name" value="PyrdxlP-dep_Trfase_major"/>
</dbReference>
<proteinExistence type="inferred from homology"/>
<comment type="catalytic activity">
    <reaction evidence="2 3">
        <text>N(6)-[(R)-lipoyl]-L-lysyl-[glycine-cleavage complex H protein] + glycine + H(+) = N(6)-[(R)-S(8)-aminomethyldihydrolipoyl]-L-lysyl-[glycine-cleavage complex H protein] + CO2</text>
        <dbReference type="Rhea" id="RHEA:24304"/>
        <dbReference type="Rhea" id="RHEA-COMP:10494"/>
        <dbReference type="Rhea" id="RHEA-COMP:10495"/>
        <dbReference type="ChEBI" id="CHEBI:15378"/>
        <dbReference type="ChEBI" id="CHEBI:16526"/>
        <dbReference type="ChEBI" id="CHEBI:57305"/>
        <dbReference type="ChEBI" id="CHEBI:83099"/>
        <dbReference type="ChEBI" id="CHEBI:83143"/>
        <dbReference type="EC" id="1.4.4.2"/>
    </reaction>
</comment>
<dbReference type="HAMAP" id="MF_00712">
    <property type="entry name" value="GcvPA"/>
    <property type="match status" value="1"/>
</dbReference>
<dbReference type="GO" id="GO:0009116">
    <property type="term" value="P:nucleoside metabolic process"/>
    <property type="evidence" value="ECO:0007669"/>
    <property type="project" value="InterPro"/>
</dbReference>
<dbReference type="GO" id="GO:0019464">
    <property type="term" value="P:glycine decarboxylation via glycine cleavage system"/>
    <property type="evidence" value="ECO:0007669"/>
    <property type="project" value="UniProtKB-UniRule"/>
</dbReference>
<organism evidence="5 6">
    <name type="scientific">Pyrodictium delaneyi</name>
    <dbReference type="NCBI Taxonomy" id="1273541"/>
    <lineage>
        <taxon>Archaea</taxon>
        <taxon>Thermoproteota</taxon>
        <taxon>Thermoprotei</taxon>
        <taxon>Desulfurococcales</taxon>
        <taxon>Pyrodictiaceae</taxon>
        <taxon>Pyrodictium</taxon>
    </lineage>
</organism>
<keyword evidence="1 3" id="KW-0560">Oxidoreductase</keyword>
<dbReference type="EMBL" id="CP013011">
    <property type="protein sequence ID" value="ALL01227.1"/>
    <property type="molecule type" value="Genomic_DNA"/>
</dbReference>
<name>A0A0P0N478_9CREN</name>
<dbReference type="Proteomes" id="UP000058613">
    <property type="component" value="Chromosome"/>
</dbReference>
<dbReference type="EC" id="1.4.4.2" evidence="3"/>
<evidence type="ECO:0000259" key="4">
    <source>
        <dbReference type="Pfam" id="PF02347"/>
    </source>
</evidence>
<dbReference type="Pfam" id="PF02347">
    <property type="entry name" value="GDC-P"/>
    <property type="match status" value="1"/>
</dbReference>
<comment type="function">
    <text evidence="3">The glycine cleavage system catalyzes the degradation of glycine. The P protein binds the alpha-amino group of glycine through its pyridoxal phosphate cofactor; CO(2) is released and the remaining methylamine moiety is then transferred to the lipoamide cofactor of the H protein.</text>
</comment>
<dbReference type="PIRSF" id="PIRSF006815">
    <property type="entry name" value="GcvPA"/>
    <property type="match status" value="1"/>
</dbReference>
<dbReference type="SUPFAM" id="SSF53383">
    <property type="entry name" value="PLP-dependent transferases"/>
    <property type="match status" value="1"/>
</dbReference>
<dbReference type="Gene3D" id="3.40.640.10">
    <property type="entry name" value="Type I PLP-dependent aspartate aminotransferase-like (Major domain)"/>
    <property type="match status" value="1"/>
</dbReference>
<dbReference type="AlphaFoldDB" id="A0A0P0N478"/>
<dbReference type="InterPro" id="IPR049315">
    <property type="entry name" value="GDC-P_N"/>
</dbReference>
<reference evidence="5 6" key="1">
    <citation type="submission" date="2015-10" db="EMBL/GenBank/DDBJ databases">
        <title>Complete genome sequence of hyperthermophilic archaeon Pyrodictium delaneyi Su06.</title>
        <authorList>
            <person name="Jung J.-H."/>
            <person name="Lin J."/>
            <person name="Holden J.F."/>
            <person name="Park C.-S."/>
        </authorList>
    </citation>
    <scope>NUCLEOTIDE SEQUENCE [LARGE SCALE GENOMIC DNA]</scope>
    <source>
        <strain evidence="5 6">Su06</strain>
    </source>
</reference>
<dbReference type="InterPro" id="IPR015422">
    <property type="entry name" value="PyrdxlP-dep_Trfase_small"/>
</dbReference>
<dbReference type="PANTHER" id="PTHR42806">
    <property type="entry name" value="GLYCINE CLEAVAGE SYSTEM P-PROTEIN"/>
    <property type="match status" value="1"/>
</dbReference>
<feature type="domain" description="Glycine cleavage system P-protein N-terminal" evidence="4">
    <location>
        <begin position="30"/>
        <end position="473"/>
    </location>
</feature>
<dbReference type="STRING" id="1273541.Pyrde_1179"/>
<dbReference type="InterPro" id="IPR015424">
    <property type="entry name" value="PyrdxlP-dep_Trfase"/>
</dbReference>
<protein>
    <recommendedName>
        <fullName evidence="3">Probable glycine dehydrogenase (decarboxylating) subunit 1</fullName>
        <ecNumber evidence="3">1.4.4.2</ecNumber>
    </recommendedName>
    <alternativeName>
        <fullName evidence="3">Glycine cleavage system P-protein subunit 1</fullName>
    </alternativeName>
    <alternativeName>
        <fullName evidence="3">Glycine decarboxylase subunit 1</fullName>
    </alternativeName>
    <alternativeName>
        <fullName evidence="3">Glycine dehydrogenase (aminomethyl-transferring) subunit 1</fullName>
    </alternativeName>
</protein>
<dbReference type="Gene3D" id="3.90.1150.10">
    <property type="entry name" value="Aspartate Aminotransferase, domain 1"/>
    <property type="match status" value="1"/>
</dbReference>
<dbReference type="PANTHER" id="PTHR42806:SF1">
    <property type="entry name" value="GLYCINE DEHYDROGENASE (DECARBOXYLATING)"/>
    <property type="match status" value="1"/>
</dbReference>
<evidence type="ECO:0000256" key="2">
    <source>
        <dbReference type="ARBA" id="ARBA00049026"/>
    </source>
</evidence>
<comment type="subunit">
    <text evidence="3">The glycine cleavage system is composed of four proteins: P, T, L and H. In this organism, the P 'protein' is a heterodimer of two subunits.</text>
</comment>
<gene>
    <name evidence="3" type="primary">gcvPA</name>
    <name evidence="5" type="ORF">Pyrde_1179</name>
</gene>
<evidence type="ECO:0000313" key="6">
    <source>
        <dbReference type="Proteomes" id="UP000058613"/>
    </source>
</evidence>
<evidence type="ECO:0000256" key="3">
    <source>
        <dbReference type="HAMAP-Rule" id="MF_00712"/>
    </source>
</evidence>
<dbReference type="InterPro" id="IPR020581">
    <property type="entry name" value="GDC_P"/>
</dbReference>
<dbReference type="KEGG" id="pdl:Pyrde_1179"/>
<evidence type="ECO:0000256" key="1">
    <source>
        <dbReference type="ARBA" id="ARBA00023002"/>
    </source>
</evidence>
<evidence type="ECO:0000313" key="5">
    <source>
        <dbReference type="EMBL" id="ALL01227.1"/>
    </source>
</evidence>